<sequence>MGRFIGWNEKYFIKMLCFADCLRNQQMTNMGWIKGTTKKTDSHC</sequence>
<name>A0A382DVJ8_9ZZZZ</name>
<proteinExistence type="predicted"/>
<reference evidence="1" key="1">
    <citation type="submission" date="2018-05" db="EMBL/GenBank/DDBJ databases">
        <authorList>
            <person name="Lanie J.A."/>
            <person name="Ng W.-L."/>
            <person name="Kazmierczak K.M."/>
            <person name="Andrzejewski T.M."/>
            <person name="Davidsen T.M."/>
            <person name="Wayne K.J."/>
            <person name="Tettelin H."/>
            <person name="Glass J.I."/>
            <person name="Rusch D."/>
            <person name="Podicherti R."/>
            <person name="Tsui H.-C.T."/>
            <person name="Winkler M.E."/>
        </authorList>
    </citation>
    <scope>NUCLEOTIDE SEQUENCE</scope>
</reference>
<feature type="non-terminal residue" evidence="1">
    <location>
        <position position="44"/>
    </location>
</feature>
<accession>A0A382DVJ8</accession>
<evidence type="ECO:0000313" key="1">
    <source>
        <dbReference type="EMBL" id="SVB42460.1"/>
    </source>
</evidence>
<gene>
    <name evidence="1" type="ORF">METZ01_LOCUS195314</name>
</gene>
<dbReference type="EMBL" id="UINC01041331">
    <property type="protein sequence ID" value="SVB42460.1"/>
    <property type="molecule type" value="Genomic_DNA"/>
</dbReference>
<protein>
    <submittedName>
        <fullName evidence="1">Uncharacterized protein</fullName>
    </submittedName>
</protein>
<organism evidence="1">
    <name type="scientific">marine metagenome</name>
    <dbReference type="NCBI Taxonomy" id="408172"/>
    <lineage>
        <taxon>unclassified sequences</taxon>
        <taxon>metagenomes</taxon>
        <taxon>ecological metagenomes</taxon>
    </lineage>
</organism>
<dbReference type="AlphaFoldDB" id="A0A382DVJ8"/>